<comment type="caution">
    <text evidence="2">The sequence shown here is derived from an EMBL/GenBank/DDBJ whole genome shotgun (WGS) entry which is preliminary data.</text>
</comment>
<evidence type="ECO:0000313" key="3">
    <source>
        <dbReference type="Proteomes" id="UP001205919"/>
    </source>
</evidence>
<organism evidence="2 3">
    <name type="scientific">Cloacibacillus evryensis</name>
    <dbReference type="NCBI Taxonomy" id="508460"/>
    <lineage>
        <taxon>Bacteria</taxon>
        <taxon>Thermotogati</taxon>
        <taxon>Synergistota</taxon>
        <taxon>Synergistia</taxon>
        <taxon>Synergistales</taxon>
        <taxon>Synergistaceae</taxon>
        <taxon>Cloacibacillus</taxon>
    </lineage>
</organism>
<dbReference type="InterPro" id="IPR029033">
    <property type="entry name" value="His_PPase_superfam"/>
</dbReference>
<protein>
    <submittedName>
        <fullName evidence="2">Histidine phosphatase family protein</fullName>
    </submittedName>
</protein>
<evidence type="ECO:0000313" key="2">
    <source>
        <dbReference type="EMBL" id="MCQ4814977.1"/>
    </source>
</evidence>
<dbReference type="CDD" id="cd07067">
    <property type="entry name" value="HP_PGM_like"/>
    <property type="match status" value="1"/>
</dbReference>
<dbReference type="Proteomes" id="UP001205919">
    <property type="component" value="Unassembled WGS sequence"/>
</dbReference>
<dbReference type="InterPro" id="IPR050275">
    <property type="entry name" value="PGM_Phosphatase"/>
</dbReference>
<keyword evidence="3" id="KW-1185">Reference proteome</keyword>
<feature type="binding site" evidence="1">
    <location>
        <begin position="11"/>
        <end position="18"/>
    </location>
    <ligand>
        <name>substrate</name>
    </ligand>
</feature>
<feature type="binding site" evidence="1">
    <location>
        <position position="61"/>
    </location>
    <ligand>
        <name>substrate</name>
    </ligand>
</feature>
<dbReference type="GO" id="GO:0016791">
    <property type="term" value="F:phosphatase activity"/>
    <property type="evidence" value="ECO:0007669"/>
    <property type="project" value="TreeGrafter"/>
</dbReference>
<evidence type="ECO:0000256" key="1">
    <source>
        <dbReference type="PIRSR" id="PIRSR613078-2"/>
    </source>
</evidence>
<dbReference type="Pfam" id="PF00300">
    <property type="entry name" value="His_Phos_1"/>
    <property type="match status" value="1"/>
</dbReference>
<reference evidence="2 3" key="1">
    <citation type="submission" date="2022-06" db="EMBL/GenBank/DDBJ databases">
        <title>Isolation of gut microbiota from human fecal samples.</title>
        <authorList>
            <person name="Pamer E.G."/>
            <person name="Barat B."/>
            <person name="Waligurski E."/>
            <person name="Medina S."/>
            <person name="Paddock L."/>
            <person name="Mostad J."/>
        </authorList>
    </citation>
    <scope>NUCLEOTIDE SEQUENCE [LARGE SCALE GENOMIC DNA]</scope>
    <source>
        <strain evidence="2 3">DFI.9.90</strain>
    </source>
</reference>
<gene>
    <name evidence="2" type="ORF">NE630_11095</name>
</gene>
<dbReference type="SUPFAM" id="SSF53254">
    <property type="entry name" value="Phosphoglycerate mutase-like"/>
    <property type="match status" value="1"/>
</dbReference>
<dbReference type="SMART" id="SM00855">
    <property type="entry name" value="PGAM"/>
    <property type="match status" value="1"/>
</dbReference>
<dbReference type="EMBL" id="JANFYT010000024">
    <property type="protein sequence ID" value="MCQ4814977.1"/>
    <property type="molecule type" value="Genomic_DNA"/>
</dbReference>
<dbReference type="RefSeq" id="WP_008710914.1">
    <property type="nucleotide sequence ID" value="NZ_CABKQM010000006.1"/>
</dbReference>
<name>A0AAW5K3H5_9BACT</name>
<dbReference type="Gene3D" id="3.40.50.1240">
    <property type="entry name" value="Phosphoglycerate mutase-like"/>
    <property type="match status" value="1"/>
</dbReference>
<proteinExistence type="predicted"/>
<dbReference type="AlphaFoldDB" id="A0AAW5K3H5"/>
<dbReference type="InterPro" id="IPR013078">
    <property type="entry name" value="His_Pase_superF_clade-1"/>
</dbReference>
<dbReference type="PANTHER" id="PTHR48100">
    <property type="entry name" value="BROAD-SPECIFICITY PHOSPHATASE YOR283W-RELATED"/>
    <property type="match status" value="1"/>
</dbReference>
<accession>A0AAW5K3H5</accession>
<sequence length="216" mass="24447">MSAKTTIYFIRHGECAGNRERRIRGCVDFPLNENGIKQARALAERMKELGIGRIVTSPLSRAVMTAEILGLRLGLSPVVKDGFRNICFGSWENRLQSEIIEEFPEMWKTWLTAPESLRVDGAENIEEVRRRSLRELERTVAEYAGETIALVSHRALLKPMLAGALGIERPCFWRLHLDNAAYGILTHGQAKGFCLCGLNYTEHLKKLEIVDDFDSM</sequence>